<evidence type="ECO:0000256" key="4">
    <source>
        <dbReference type="ARBA" id="ARBA00022989"/>
    </source>
</evidence>
<dbReference type="InterPro" id="IPR050833">
    <property type="entry name" value="Poly_Biosynth_Transport"/>
</dbReference>
<keyword evidence="8" id="KW-1185">Reference proteome</keyword>
<feature type="transmembrane region" description="Helical" evidence="6">
    <location>
        <begin position="394"/>
        <end position="411"/>
    </location>
</feature>
<dbReference type="AlphaFoldDB" id="A0A0F3IHP6"/>
<feature type="transmembrane region" description="Helical" evidence="6">
    <location>
        <begin position="295"/>
        <end position="323"/>
    </location>
</feature>
<proteinExistence type="predicted"/>
<evidence type="ECO:0000256" key="2">
    <source>
        <dbReference type="ARBA" id="ARBA00022475"/>
    </source>
</evidence>
<feature type="transmembrane region" description="Helical" evidence="6">
    <location>
        <begin position="85"/>
        <end position="105"/>
    </location>
</feature>
<dbReference type="PANTHER" id="PTHR30250">
    <property type="entry name" value="PST FAMILY PREDICTED COLANIC ACID TRANSPORTER"/>
    <property type="match status" value="1"/>
</dbReference>
<keyword evidence="5 6" id="KW-0472">Membrane</keyword>
<protein>
    <submittedName>
        <fullName evidence="7">Uncharacterized protein</fullName>
    </submittedName>
</protein>
<dbReference type="OrthoDB" id="7062575at2"/>
<keyword evidence="3 6" id="KW-0812">Transmembrane</keyword>
<accession>A0A0F3IHP6</accession>
<feature type="transmembrane region" description="Helical" evidence="6">
    <location>
        <begin position="335"/>
        <end position="357"/>
    </location>
</feature>
<feature type="transmembrane region" description="Helical" evidence="6">
    <location>
        <begin position="431"/>
        <end position="451"/>
    </location>
</feature>
<feature type="transmembrane region" description="Helical" evidence="6">
    <location>
        <begin position="42"/>
        <end position="64"/>
    </location>
</feature>
<gene>
    <name evidence="7" type="ORF">VZ94_21415</name>
</gene>
<feature type="transmembrane region" description="Helical" evidence="6">
    <location>
        <begin position="369"/>
        <end position="388"/>
    </location>
</feature>
<feature type="transmembrane region" description="Helical" evidence="6">
    <location>
        <begin position="155"/>
        <end position="176"/>
    </location>
</feature>
<evidence type="ECO:0000313" key="8">
    <source>
        <dbReference type="Proteomes" id="UP000033684"/>
    </source>
</evidence>
<feature type="transmembrane region" description="Helical" evidence="6">
    <location>
        <begin position="12"/>
        <end position="30"/>
    </location>
</feature>
<keyword evidence="2" id="KW-1003">Cell membrane</keyword>
<organism evidence="7 8">
    <name type="scientific">Methylocucumis oryzae</name>
    <dbReference type="NCBI Taxonomy" id="1632867"/>
    <lineage>
        <taxon>Bacteria</taxon>
        <taxon>Pseudomonadati</taxon>
        <taxon>Pseudomonadota</taxon>
        <taxon>Gammaproteobacteria</taxon>
        <taxon>Methylococcales</taxon>
        <taxon>Methylococcaceae</taxon>
        <taxon>Methylocucumis</taxon>
    </lineage>
</organism>
<evidence type="ECO:0000256" key="6">
    <source>
        <dbReference type="SAM" id="Phobius"/>
    </source>
</evidence>
<feature type="transmembrane region" description="Helical" evidence="6">
    <location>
        <begin position="182"/>
        <end position="200"/>
    </location>
</feature>
<evidence type="ECO:0000256" key="3">
    <source>
        <dbReference type="ARBA" id="ARBA00022692"/>
    </source>
</evidence>
<dbReference type="PANTHER" id="PTHR30250:SF26">
    <property type="entry name" value="PSMA PROTEIN"/>
    <property type="match status" value="1"/>
</dbReference>
<comment type="caution">
    <text evidence="7">The sequence shown here is derived from an EMBL/GenBank/DDBJ whole genome shotgun (WGS) entry which is preliminary data.</text>
</comment>
<reference evidence="7 8" key="2">
    <citation type="journal article" date="2016" name="Microb. Ecol.">
        <title>Genome Characteristics of a Novel Type I Methanotroph (Sn10-6) Isolated from a Flooded Indian Rice Field.</title>
        <authorList>
            <person name="Rahalkar M.C."/>
            <person name="Pandit P.S."/>
            <person name="Dhakephalkar P.K."/>
            <person name="Pore S."/>
            <person name="Arora P."/>
            <person name="Kapse N."/>
        </authorList>
    </citation>
    <scope>NUCLEOTIDE SEQUENCE [LARGE SCALE GENOMIC DNA]</scope>
    <source>
        <strain evidence="7 8">Sn10-6</strain>
    </source>
</reference>
<dbReference type="Proteomes" id="UP000033684">
    <property type="component" value="Unassembled WGS sequence"/>
</dbReference>
<keyword evidence="4 6" id="KW-1133">Transmembrane helix</keyword>
<feature type="transmembrane region" description="Helical" evidence="6">
    <location>
        <begin position="125"/>
        <end position="148"/>
    </location>
</feature>
<evidence type="ECO:0000313" key="7">
    <source>
        <dbReference type="EMBL" id="KJV04989.1"/>
    </source>
</evidence>
<feature type="transmembrane region" description="Helical" evidence="6">
    <location>
        <begin position="457"/>
        <end position="482"/>
    </location>
</feature>
<dbReference type="GO" id="GO:0005886">
    <property type="term" value="C:plasma membrane"/>
    <property type="evidence" value="ECO:0007669"/>
    <property type="project" value="UniProtKB-SubCell"/>
</dbReference>
<dbReference type="RefSeq" id="WP_045780801.1">
    <property type="nucleotide sequence ID" value="NZ_LAJX01000352.1"/>
</dbReference>
<dbReference type="EMBL" id="LAJX01000352">
    <property type="protein sequence ID" value="KJV04989.1"/>
    <property type="molecule type" value="Genomic_DNA"/>
</dbReference>
<reference evidence="8" key="1">
    <citation type="submission" date="2015-03" db="EMBL/GenBank/DDBJ databases">
        <title>Draft genome sequence of a novel methanotroph (Sn10-6) isolated from flooded ricefield rhizosphere in India.</title>
        <authorList>
            <person name="Pandit P.S."/>
            <person name="Pore S.D."/>
            <person name="Arora P."/>
            <person name="Kapse N.G."/>
            <person name="Dhakephalkar P.K."/>
            <person name="Rahalkar M.C."/>
        </authorList>
    </citation>
    <scope>NUCLEOTIDE SEQUENCE [LARGE SCALE GENOMIC DNA]</scope>
    <source>
        <strain evidence="8">Sn10-6</strain>
    </source>
</reference>
<evidence type="ECO:0000256" key="5">
    <source>
        <dbReference type="ARBA" id="ARBA00023136"/>
    </source>
</evidence>
<sequence length="497" mass="52903">MTKPLKINASAAVLEQVIVGLSFFIIYGVLYRQAGAERVGILSLVMIMANLGSMAGAGFASALSHFVPKLESEGRRKETIEYIDTTILCSIAIYIVVLGIIYVPFVDFIGKQVGLAHTELVNGLAPLAVIYTLFLGVGSANSLILTALQRNDLRLWSTGIGAIVGLAVLVICAPSYGIVGGALAMNAQVVTTTFMAWLQLTKILPELGPMPSKFGKSTARKVVNLGTNVQVQTLLLAAIEPTTRLFLGHFGSLSAVADFSLASRFVIQVRALIFSGAQPLLSAFSHQRNNPSKLAYLYGIAQTTVTTLAIIIFSGAIAAAPFIQEIWTGDSSGKFTVFVIWLAIGWMANTLTLPAYFNSYSLGKMNGSLFGHMILCFINIIFGAGLAFRFGSDGAVAGMAAALIISAILLGHTNGRFTPIEAPPPFNWRDAALLVLGIFAAAIGLNAYLVLRSNMPPIFAGIACGIIWAALLSPALLFNDVLRATTTKLRIRIGRKN</sequence>
<evidence type="ECO:0000256" key="1">
    <source>
        <dbReference type="ARBA" id="ARBA00004651"/>
    </source>
</evidence>
<comment type="subcellular location">
    <subcellularLocation>
        <location evidence="1">Cell membrane</location>
        <topology evidence="1">Multi-pass membrane protein</topology>
    </subcellularLocation>
</comment>
<name>A0A0F3IHP6_9GAMM</name>